<dbReference type="AlphaFoldDB" id="A0AAN9KBN9"/>
<keyword evidence="2" id="KW-1185">Reference proteome</keyword>
<reference evidence="1 2" key="1">
    <citation type="submission" date="2024-01" db="EMBL/GenBank/DDBJ databases">
        <title>The genomes of 5 underutilized Papilionoideae crops provide insights into root nodulation and disease resistanc.</title>
        <authorList>
            <person name="Jiang F."/>
        </authorList>
    </citation>
    <scope>NUCLEOTIDE SEQUENCE [LARGE SCALE GENOMIC DNA]</scope>
    <source>
        <strain evidence="1">LVBAO_FW01</strain>
        <tissue evidence="1">Leaves</tissue>
    </source>
</reference>
<proteinExistence type="predicted"/>
<organism evidence="1 2">
    <name type="scientific">Canavalia gladiata</name>
    <name type="common">Sword bean</name>
    <name type="synonym">Dolichos gladiatus</name>
    <dbReference type="NCBI Taxonomy" id="3824"/>
    <lineage>
        <taxon>Eukaryota</taxon>
        <taxon>Viridiplantae</taxon>
        <taxon>Streptophyta</taxon>
        <taxon>Embryophyta</taxon>
        <taxon>Tracheophyta</taxon>
        <taxon>Spermatophyta</taxon>
        <taxon>Magnoliopsida</taxon>
        <taxon>eudicotyledons</taxon>
        <taxon>Gunneridae</taxon>
        <taxon>Pentapetalae</taxon>
        <taxon>rosids</taxon>
        <taxon>fabids</taxon>
        <taxon>Fabales</taxon>
        <taxon>Fabaceae</taxon>
        <taxon>Papilionoideae</taxon>
        <taxon>50 kb inversion clade</taxon>
        <taxon>NPAAA clade</taxon>
        <taxon>indigoferoid/millettioid clade</taxon>
        <taxon>Phaseoleae</taxon>
        <taxon>Canavalia</taxon>
    </lineage>
</organism>
<dbReference type="Proteomes" id="UP001367508">
    <property type="component" value="Unassembled WGS sequence"/>
</dbReference>
<accession>A0AAN9KBN9</accession>
<evidence type="ECO:0000313" key="2">
    <source>
        <dbReference type="Proteomes" id="UP001367508"/>
    </source>
</evidence>
<dbReference type="EMBL" id="JAYMYQ010000009">
    <property type="protein sequence ID" value="KAK7313177.1"/>
    <property type="molecule type" value="Genomic_DNA"/>
</dbReference>
<evidence type="ECO:0000313" key="1">
    <source>
        <dbReference type="EMBL" id="KAK7313177.1"/>
    </source>
</evidence>
<gene>
    <name evidence="1" type="ORF">VNO77_37662</name>
</gene>
<comment type="caution">
    <text evidence="1">The sequence shown here is derived from an EMBL/GenBank/DDBJ whole genome shotgun (WGS) entry which is preliminary data.</text>
</comment>
<sequence length="105" mass="11727">MWSLPMVTPNDPRWTSIDGEVDRHYSCVLEQPNIQLVKGSLYWSYHSSYEHACNLSDHSSKYVRSGLLNLGSGTAMQGRGGKYPPESISKVGITLKWVISPNDLS</sequence>
<protein>
    <submittedName>
        <fullName evidence="1">Uncharacterized protein</fullName>
    </submittedName>
</protein>
<name>A0AAN9KBN9_CANGL</name>